<dbReference type="AlphaFoldDB" id="A0A1J4J6W2"/>
<comment type="caution">
    <text evidence="2">The sequence shown here is derived from an EMBL/GenBank/DDBJ whole genome shotgun (WGS) entry which is preliminary data.</text>
</comment>
<gene>
    <name evidence="2" type="ORF">TRFO_11800</name>
</gene>
<accession>A0A1J4J6W2</accession>
<evidence type="ECO:0000256" key="1">
    <source>
        <dbReference type="SAM" id="MobiDB-lite"/>
    </source>
</evidence>
<feature type="compositionally biased region" description="Basic and acidic residues" evidence="1">
    <location>
        <begin position="207"/>
        <end position="217"/>
    </location>
</feature>
<feature type="region of interest" description="Disordered" evidence="1">
    <location>
        <begin position="707"/>
        <end position="726"/>
    </location>
</feature>
<feature type="compositionally biased region" description="Basic and acidic residues" evidence="1">
    <location>
        <begin position="715"/>
        <end position="726"/>
    </location>
</feature>
<keyword evidence="3" id="KW-1185">Reference proteome</keyword>
<feature type="region of interest" description="Disordered" evidence="1">
    <location>
        <begin position="207"/>
        <end position="235"/>
    </location>
</feature>
<dbReference type="RefSeq" id="XP_068346532.1">
    <property type="nucleotide sequence ID" value="XM_068496243.1"/>
</dbReference>
<reference evidence="2" key="1">
    <citation type="submission" date="2016-10" db="EMBL/GenBank/DDBJ databases">
        <authorList>
            <person name="Benchimol M."/>
            <person name="Almeida L.G."/>
            <person name="Vasconcelos A.T."/>
            <person name="Perreira-Neves A."/>
            <person name="Rosa I.A."/>
            <person name="Tasca T."/>
            <person name="Bogo M.R."/>
            <person name="de Souza W."/>
        </authorList>
    </citation>
    <scope>NUCLEOTIDE SEQUENCE [LARGE SCALE GENOMIC DNA]</scope>
    <source>
        <strain evidence="2">K</strain>
    </source>
</reference>
<dbReference type="EMBL" id="MLAK01001404">
    <property type="protein sequence ID" value="OHS93395.1"/>
    <property type="molecule type" value="Genomic_DNA"/>
</dbReference>
<protein>
    <submittedName>
        <fullName evidence="2">Uncharacterized protein</fullName>
    </submittedName>
</protein>
<feature type="compositionally biased region" description="Basic and acidic residues" evidence="1">
    <location>
        <begin position="592"/>
        <end position="603"/>
    </location>
</feature>
<feature type="compositionally biased region" description="Polar residues" evidence="1">
    <location>
        <begin position="218"/>
        <end position="234"/>
    </location>
</feature>
<organism evidence="2 3">
    <name type="scientific">Tritrichomonas foetus</name>
    <dbReference type="NCBI Taxonomy" id="1144522"/>
    <lineage>
        <taxon>Eukaryota</taxon>
        <taxon>Metamonada</taxon>
        <taxon>Parabasalia</taxon>
        <taxon>Tritrichomonadida</taxon>
        <taxon>Tritrichomonadidae</taxon>
        <taxon>Tritrichomonas</taxon>
    </lineage>
</organism>
<dbReference type="Proteomes" id="UP000179807">
    <property type="component" value="Unassembled WGS sequence"/>
</dbReference>
<evidence type="ECO:0000313" key="3">
    <source>
        <dbReference type="Proteomes" id="UP000179807"/>
    </source>
</evidence>
<dbReference type="GeneID" id="94830947"/>
<name>A0A1J4J6W2_9EUKA</name>
<feature type="region of interest" description="Disordered" evidence="1">
    <location>
        <begin position="587"/>
        <end position="612"/>
    </location>
</feature>
<sequence>MHKRAITNHPVFLFCSRKMIGINYKETNSQFCQENLPKFPTPDEFNCYEDFRKSAFKWSEEIRMKLTPKLIFPIPVSLFYHYFNFHRKMPKIKSDHLKSKDKRSDLKMFKLSAKNELQLFRKIIDGEKNLLDRKNEEVFCETDRNWKPLKISHFVTNNELSTLVPFEPLPKMYANFEDFFQAEQKWKNLSIELINQTYLGQEHISIESEREYNENPDRNQSSNNEKKNQTSFLQNEHERNITKQVLFLKDPEEVGKELGLTLSTPKKVKKIKTYNDFDIPSSKLFLPKEALDDVNKYSKLEKPKKLDEISLKLQLFQNFTSDKIFTKIKVPKIANKNDPKAESEQEKFIFEASEFGPTTEKAKFILSTQNKGVHSRKFEIFPLFILNNELINDFIDFCNEKQISFSSLIKPEDIHQFLIKCDISDSNMSKKFSFILKSLVQLRNGIKYLEVILENQSTLKLFLQINESAGEIDNFPKIFIDEFPIPKNHEFYELFYLLIECGRLFILKDLFSIKRWNLFSLANYITHELFLLIQNSIFLINHNRDKIIFNYTKNMPPLTPRKTSIGLKRVPSILLYKNILIEDEINGAKNDGNNKESNDKDNINSDNNHNNNEQHAIISQNSSVNIESFNIEEPKKDAQYNNYVFTLRDDSHISSKIYTNRCATINSIGSLRFDADSDITRELDFTLSKIEPPSNFNQLEDNSLFLESQSNKRGSSSEESKIPNKGNSFHDKILFFEKLNQQTNSTNKIVSHNKKVEQEIDIGGDDNLNESKNIKKDSKNHHKKKKKKSLNISINSDLNPMEMLIDNGISYFIIFMILYIDSSQLHFSLFNDQSPIEFFNTLSSVYCVKTERLKTLFIISKAISNTLSTILNFDIVNLNITCVRFTLRVLNYIKAFNEKLVSQNQVLKILKMSGSNRMPSFCFALIPSLASIFANKKVMLLYINNPRELQKWEYDKFIITLLLGSLTQDASSSFLPCLFRSIEILLNSPNVIFDTTFWAKFCGAISVGESNSWLLLKKIMKRGYLEMLPDYFFGFLPIVFQSKRGTFVLMLRYFSKVVETSCESSLQYIEGSLTDPKYNIKSILKKALKNKKDFNESNLIKLKSYYRKICVKLNIYERRFQRLHSLFDF</sequence>
<feature type="region of interest" description="Disordered" evidence="1">
    <location>
        <begin position="761"/>
        <end position="788"/>
    </location>
</feature>
<evidence type="ECO:0000313" key="2">
    <source>
        <dbReference type="EMBL" id="OHS93395.1"/>
    </source>
</evidence>
<proteinExistence type="predicted"/>
<dbReference type="VEuPathDB" id="TrichDB:TRFO_11800"/>
<feature type="compositionally biased region" description="Basic residues" evidence="1">
    <location>
        <begin position="778"/>
        <end position="788"/>
    </location>
</feature>